<comment type="caution">
    <text evidence="7">The sequence shown here is derived from an EMBL/GenBank/DDBJ whole genome shotgun (WGS) entry which is preliminary data.</text>
</comment>
<gene>
    <name evidence="7" type="ORF">NKR19_g1069</name>
</gene>
<dbReference type="SUPFAM" id="SSF57701">
    <property type="entry name" value="Zn2/Cys6 DNA-binding domain"/>
    <property type="match status" value="1"/>
</dbReference>
<dbReference type="Pfam" id="PF00172">
    <property type="entry name" value="Zn_clus"/>
    <property type="match status" value="1"/>
</dbReference>
<evidence type="ECO:0000256" key="2">
    <source>
        <dbReference type="ARBA" id="ARBA00023015"/>
    </source>
</evidence>
<dbReference type="InterPro" id="IPR001138">
    <property type="entry name" value="Zn2Cys6_DnaBD"/>
</dbReference>
<reference evidence="7" key="1">
    <citation type="submission" date="2022-07" db="EMBL/GenBank/DDBJ databases">
        <title>Fungi with potential for degradation of polypropylene.</title>
        <authorList>
            <person name="Gostincar C."/>
        </authorList>
    </citation>
    <scope>NUCLEOTIDE SEQUENCE</scope>
    <source>
        <strain evidence="7">EXF-13287</strain>
    </source>
</reference>
<dbReference type="GO" id="GO:0006351">
    <property type="term" value="P:DNA-templated transcription"/>
    <property type="evidence" value="ECO:0007669"/>
    <property type="project" value="InterPro"/>
</dbReference>
<organism evidence="7 8">
    <name type="scientific">Coniochaeta hoffmannii</name>
    <dbReference type="NCBI Taxonomy" id="91930"/>
    <lineage>
        <taxon>Eukaryota</taxon>
        <taxon>Fungi</taxon>
        <taxon>Dikarya</taxon>
        <taxon>Ascomycota</taxon>
        <taxon>Pezizomycotina</taxon>
        <taxon>Sordariomycetes</taxon>
        <taxon>Sordariomycetidae</taxon>
        <taxon>Coniochaetales</taxon>
        <taxon>Coniochaetaceae</taxon>
        <taxon>Coniochaeta</taxon>
    </lineage>
</organism>
<feature type="region of interest" description="Disordered" evidence="5">
    <location>
        <begin position="620"/>
        <end position="671"/>
    </location>
</feature>
<evidence type="ECO:0000259" key="6">
    <source>
        <dbReference type="PROSITE" id="PS50048"/>
    </source>
</evidence>
<dbReference type="AlphaFoldDB" id="A0AA38SCZ3"/>
<evidence type="ECO:0000313" key="8">
    <source>
        <dbReference type="Proteomes" id="UP001174691"/>
    </source>
</evidence>
<evidence type="ECO:0000256" key="3">
    <source>
        <dbReference type="ARBA" id="ARBA00023163"/>
    </source>
</evidence>
<sequence length="762" mass="82938">MPQSGGVANGDMPRSLKRRKVRRGTQNCWECKRRKIRCTFAVPSASACDGCKSRGVRCISQQFYEDATDETEAVDAEGQRETAGGAATGRAGSIELRSLKPRVRGSVNAINDAPSSGAGSTGRHDDLYRSMLAAWPSEHDLGVMLSVPVSTSILFHGVVCAPYSSLPVREKASAREILQLPPPDSHPVLLARKLLLLACYLQGIPRGSVKHLGTVGTTYLRTMSRLVAAARQVTGDDDLVSLLEGVECIMIESMYHNNAGNIRRAWITHRRAMVIAQTLGLHRLPSATIRLPVLEAETRGRIDPEHMWYRLIITDRYLSLILSLPQYSTESPFSSPAALKSCTPLEKLERMEATAGGLIIQRNRHGMQDLTKTQEIDKLLQEAASLMPARWWLAPDMAAIAADGSDALDETLRLMNQFTHYHLLAQLHLPYLLRPSRDDRKYDHEKITTVLASREILSRFVSFRGSDTVTAYCRGIDFLAFIASTVLCLAHIDSRRVDGEGALGFLRHQRPSDRGLLEMTLQCMEAMSEGGPPDGDALASKIAHVLGHLLAIETKAADGAYFNTSVDSEPSEPGEPGGPEPRGERQTVEVGEPLRIYIPYFGTIRIEPGIASRAEDPLLDLESPPLVPSSSSQNAGKEPSGPSSLSRGNCQPGDLPVGPDSQALPSQQRTAGDLTADESLTSFHFDFVDLNNAGFHVSGGAPGADDWTLQGVDMALFDSLMRGASRPAVESTPAQEAATTLTKPPVRMVYGDTVYESWLGFP</sequence>
<dbReference type="GO" id="GO:0000981">
    <property type="term" value="F:DNA-binding transcription factor activity, RNA polymerase II-specific"/>
    <property type="evidence" value="ECO:0007669"/>
    <property type="project" value="InterPro"/>
</dbReference>
<keyword evidence="4" id="KW-0539">Nucleus</keyword>
<keyword evidence="8" id="KW-1185">Reference proteome</keyword>
<feature type="compositionally biased region" description="Low complexity" evidence="5">
    <location>
        <begin position="620"/>
        <end position="632"/>
    </location>
</feature>
<dbReference type="CDD" id="cd12148">
    <property type="entry name" value="fungal_TF_MHR"/>
    <property type="match status" value="1"/>
</dbReference>
<evidence type="ECO:0000313" key="7">
    <source>
        <dbReference type="EMBL" id="KAJ9164770.1"/>
    </source>
</evidence>
<dbReference type="EMBL" id="JANBVN010000009">
    <property type="protein sequence ID" value="KAJ9164770.1"/>
    <property type="molecule type" value="Genomic_DNA"/>
</dbReference>
<name>A0AA38SCZ3_9PEZI</name>
<dbReference type="GO" id="GO:0008270">
    <property type="term" value="F:zinc ion binding"/>
    <property type="evidence" value="ECO:0007669"/>
    <property type="project" value="InterPro"/>
</dbReference>
<dbReference type="CDD" id="cd00067">
    <property type="entry name" value="GAL4"/>
    <property type="match status" value="1"/>
</dbReference>
<dbReference type="SMART" id="SM00906">
    <property type="entry name" value="Fungal_trans"/>
    <property type="match status" value="1"/>
</dbReference>
<dbReference type="PANTHER" id="PTHR47840:SF1">
    <property type="entry name" value="ZN(II)2CYS6 TRANSCRIPTION FACTOR (EUROFUNG)"/>
    <property type="match status" value="1"/>
</dbReference>
<dbReference type="PANTHER" id="PTHR47840">
    <property type="entry name" value="ZN(II)2CYS6 TRANSCRIPTION FACTOR (EUROFUNG)-RELATED"/>
    <property type="match status" value="1"/>
</dbReference>
<evidence type="ECO:0000256" key="1">
    <source>
        <dbReference type="ARBA" id="ARBA00022723"/>
    </source>
</evidence>
<keyword evidence="2" id="KW-0805">Transcription regulation</keyword>
<evidence type="ECO:0000256" key="4">
    <source>
        <dbReference type="ARBA" id="ARBA00023242"/>
    </source>
</evidence>
<dbReference type="SMART" id="SM00066">
    <property type="entry name" value="GAL4"/>
    <property type="match status" value="1"/>
</dbReference>
<feature type="domain" description="Zn(2)-C6 fungal-type" evidence="6">
    <location>
        <begin position="27"/>
        <end position="60"/>
    </location>
</feature>
<dbReference type="InterPro" id="IPR036864">
    <property type="entry name" value="Zn2-C6_fun-type_DNA-bd_sf"/>
</dbReference>
<accession>A0AA38SCZ3</accession>
<dbReference type="GO" id="GO:0003677">
    <property type="term" value="F:DNA binding"/>
    <property type="evidence" value="ECO:0007669"/>
    <property type="project" value="InterPro"/>
</dbReference>
<dbReference type="Proteomes" id="UP001174691">
    <property type="component" value="Unassembled WGS sequence"/>
</dbReference>
<keyword evidence="3" id="KW-0804">Transcription</keyword>
<evidence type="ECO:0000256" key="5">
    <source>
        <dbReference type="SAM" id="MobiDB-lite"/>
    </source>
</evidence>
<keyword evidence="1" id="KW-0479">Metal-binding</keyword>
<protein>
    <submittedName>
        <fullName evidence="7">Transcription factor</fullName>
    </submittedName>
</protein>
<feature type="region of interest" description="Disordered" evidence="5">
    <location>
        <begin position="563"/>
        <end position="589"/>
    </location>
</feature>
<dbReference type="InterPro" id="IPR007219">
    <property type="entry name" value="XnlR_reg_dom"/>
</dbReference>
<dbReference type="PROSITE" id="PS50048">
    <property type="entry name" value="ZN2_CY6_FUNGAL_2"/>
    <property type="match status" value="1"/>
</dbReference>
<proteinExistence type="predicted"/>